<keyword evidence="2" id="KW-1185">Reference proteome</keyword>
<evidence type="ECO:0000313" key="2">
    <source>
        <dbReference type="Proteomes" id="UP000785679"/>
    </source>
</evidence>
<dbReference type="Proteomes" id="UP000785679">
    <property type="component" value="Unassembled WGS sequence"/>
</dbReference>
<name>A0A8J8NDP8_HALGN</name>
<evidence type="ECO:0000313" key="1">
    <source>
        <dbReference type="EMBL" id="TNV73103.1"/>
    </source>
</evidence>
<accession>A0A8J8NDP8</accession>
<dbReference type="AlphaFoldDB" id="A0A8J8NDP8"/>
<proteinExistence type="predicted"/>
<reference evidence="1" key="1">
    <citation type="submission" date="2019-06" db="EMBL/GenBank/DDBJ databases">
        <authorList>
            <person name="Zheng W."/>
        </authorList>
    </citation>
    <scope>NUCLEOTIDE SEQUENCE</scope>
    <source>
        <strain evidence="1">QDHG01</strain>
    </source>
</reference>
<dbReference type="EMBL" id="RRYP01019894">
    <property type="protein sequence ID" value="TNV73103.1"/>
    <property type="molecule type" value="Genomic_DNA"/>
</dbReference>
<organism evidence="1 2">
    <name type="scientific">Halteria grandinella</name>
    <dbReference type="NCBI Taxonomy" id="5974"/>
    <lineage>
        <taxon>Eukaryota</taxon>
        <taxon>Sar</taxon>
        <taxon>Alveolata</taxon>
        <taxon>Ciliophora</taxon>
        <taxon>Intramacronucleata</taxon>
        <taxon>Spirotrichea</taxon>
        <taxon>Stichotrichia</taxon>
        <taxon>Sporadotrichida</taxon>
        <taxon>Halteriidae</taxon>
        <taxon>Halteria</taxon>
    </lineage>
</organism>
<sequence length="77" mass="9000">MSNPDFENIDAVSLLQVALEKQQSSIEQKVWEYLNKTLQFSIGKDFFIASDEADMIDQDDSELFIVRKSNFQYKIDM</sequence>
<comment type="caution">
    <text evidence="1">The sequence shown here is derived from an EMBL/GenBank/DDBJ whole genome shotgun (WGS) entry which is preliminary data.</text>
</comment>
<gene>
    <name evidence="1" type="ORF">FGO68_gene12825</name>
</gene>
<protein>
    <submittedName>
        <fullName evidence="1">Uncharacterized protein</fullName>
    </submittedName>
</protein>